<dbReference type="PROSITE" id="PS51257">
    <property type="entry name" value="PROKAR_LIPOPROTEIN"/>
    <property type="match status" value="1"/>
</dbReference>
<dbReference type="Proteomes" id="UP000262172">
    <property type="component" value="Unassembled WGS sequence"/>
</dbReference>
<proteinExistence type="predicted"/>
<dbReference type="OrthoDB" id="2644341at2"/>
<dbReference type="RefSeq" id="WP_116241458.1">
    <property type="nucleotide sequence ID" value="NZ_QUAB01000034.1"/>
</dbReference>
<dbReference type="EMBL" id="QUAB01000034">
    <property type="protein sequence ID" value="REJ06464.1"/>
    <property type="molecule type" value="Genomic_DNA"/>
</dbReference>
<protein>
    <submittedName>
        <fullName evidence="2">Extracellular solute-binding protein</fullName>
    </submittedName>
</protein>
<dbReference type="Pfam" id="PF01547">
    <property type="entry name" value="SBP_bac_1"/>
    <property type="match status" value="1"/>
</dbReference>
<dbReference type="AlphaFoldDB" id="A0A371NWF2"/>
<dbReference type="InterPro" id="IPR006059">
    <property type="entry name" value="SBP"/>
</dbReference>
<name>A0A371NWF2_9MICO</name>
<reference evidence="2 3" key="1">
    <citation type="submission" date="2018-08" db="EMBL/GenBank/DDBJ databases">
        <title>Isolation, diversity and antifungal activity of Actinobacteria from cow dung.</title>
        <authorList>
            <person name="Ling L."/>
        </authorList>
    </citation>
    <scope>NUCLEOTIDE SEQUENCE [LARGE SCALE GENOMIC DNA]</scope>
    <source>
        <strain evidence="2 3">NEAU-LLE</strain>
    </source>
</reference>
<evidence type="ECO:0000313" key="2">
    <source>
        <dbReference type="EMBL" id="REJ06464.1"/>
    </source>
</evidence>
<evidence type="ECO:0000313" key="3">
    <source>
        <dbReference type="Proteomes" id="UP000262172"/>
    </source>
</evidence>
<dbReference type="PANTHER" id="PTHR43649:SF16">
    <property type="entry name" value="SUGAR-BINDING LIPOPROTEIN"/>
    <property type="match status" value="1"/>
</dbReference>
<keyword evidence="1" id="KW-0732">Signal</keyword>
<feature type="signal peptide" evidence="1">
    <location>
        <begin position="1"/>
        <end position="24"/>
    </location>
</feature>
<dbReference type="PANTHER" id="PTHR43649">
    <property type="entry name" value="ARABINOSE-BINDING PROTEIN-RELATED"/>
    <property type="match status" value="1"/>
</dbReference>
<comment type="caution">
    <text evidence="2">The sequence shown here is derived from an EMBL/GenBank/DDBJ whole genome shotgun (WGS) entry which is preliminary data.</text>
</comment>
<dbReference type="Gene3D" id="3.40.190.10">
    <property type="entry name" value="Periplasmic binding protein-like II"/>
    <property type="match status" value="1"/>
</dbReference>
<accession>A0A371NWF2</accession>
<dbReference type="SUPFAM" id="SSF53850">
    <property type="entry name" value="Periplasmic binding protein-like II"/>
    <property type="match status" value="1"/>
</dbReference>
<gene>
    <name evidence="2" type="ORF">DY023_06095</name>
</gene>
<dbReference type="InterPro" id="IPR050490">
    <property type="entry name" value="Bact_solute-bd_prot1"/>
</dbReference>
<sequence length="461" mass="48721">MHTSAKKRALGIAAFTALAGLALAGCSAPGSADDTAAEVDPDAKVTITVGEMPTADQAASLETFKKRVAEFEKLYPNITVKGEETTYDPSTFNAQLVGGTAPTTLAIPFTDMQALIERGQAADITDLVADSDVLSAVNPNLQDVVTKDDKQYGVVRQAYTMALVYDRALYKQAGLDPDAVPTDWEGILENAKTITEKTGKTGFIIPTTGNQGGWLLTTMSYSNGSLVQKVDGKKTEVTIDTDAMKDSLQFLHDVRWEGDAAGANFLLGGDDIRNELGGGNIGQTINGGTIYNDLVVNRGMDGEDVGIAPLPQGADGLGALGGGAIQWVNPKASVNEQAAALKWTEFYWLKKYTDKDAAVAAAESSAADGRPVGSPELPIVDEKSYDTYLGWIEPYINVNRDNYTAYLTSDLAVVPEPAIKAQELYAALDPIAQAVLTDKGADIDKLLSDAQSAVQALVDAG</sequence>
<evidence type="ECO:0000256" key="1">
    <source>
        <dbReference type="SAM" id="SignalP"/>
    </source>
</evidence>
<keyword evidence="3" id="KW-1185">Reference proteome</keyword>
<feature type="chain" id="PRO_5038459199" evidence="1">
    <location>
        <begin position="25"/>
        <end position="461"/>
    </location>
</feature>
<organism evidence="2 3">
    <name type="scientific">Microbacterium bovistercoris</name>
    <dbReference type="NCBI Taxonomy" id="2293570"/>
    <lineage>
        <taxon>Bacteria</taxon>
        <taxon>Bacillati</taxon>
        <taxon>Actinomycetota</taxon>
        <taxon>Actinomycetes</taxon>
        <taxon>Micrococcales</taxon>
        <taxon>Microbacteriaceae</taxon>
        <taxon>Microbacterium</taxon>
    </lineage>
</organism>